<evidence type="ECO:0000256" key="3">
    <source>
        <dbReference type="ARBA" id="ARBA00016301"/>
    </source>
</evidence>
<evidence type="ECO:0000256" key="2">
    <source>
        <dbReference type="ARBA" id="ARBA00013172"/>
    </source>
</evidence>
<dbReference type="GO" id="GO:0005829">
    <property type="term" value="C:cytosol"/>
    <property type="evidence" value="ECO:0007669"/>
    <property type="project" value="TreeGrafter"/>
</dbReference>
<gene>
    <name evidence="12" type="primary">AASDHPPT</name>
</gene>
<comment type="catalytic activity">
    <reaction evidence="8">
        <text>apo-[ACP] + acetyl-CoA = acetyl-[ACP] + adenosine 3',5'-bisphosphate + H(+)</text>
        <dbReference type="Rhea" id="RHEA:46564"/>
        <dbReference type="Rhea" id="RHEA-COMP:9621"/>
        <dbReference type="Rhea" id="RHEA-COMP:9690"/>
        <dbReference type="ChEBI" id="CHEBI:15378"/>
        <dbReference type="ChEBI" id="CHEBI:29999"/>
        <dbReference type="ChEBI" id="CHEBI:57288"/>
        <dbReference type="ChEBI" id="CHEBI:58343"/>
        <dbReference type="ChEBI" id="CHEBI:78446"/>
    </reaction>
    <physiologicalReaction direction="left-to-right" evidence="8">
        <dbReference type="Rhea" id="RHEA:46565"/>
    </physiologicalReaction>
</comment>
<dbReference type="GO" id="GO:0008897">
    <property type="term" value="F:holo-[acyl-carrier-protein] synthase activity"/>
    <property type="evidence" value="ECO:0007669"/>
    <property type="project" value="UniProtKB-EC"/>
</dbReference>
<dbReference type="InterPro" id="IPR008278">
    <property type="entry name" value="4-PPantetheinyl_Trfase_dom"/>
</dbReference>
<dbReference type="SUPFAM" id="SSF56214">
    <property type="entry name" value="4'-phosphopantetheinyl transferase"/>
    <property type="match status" value="2"/>
</dbReference>
<protein>
    <recommendedName>
        <fullName evidence="3">L-aminoadipate-semialdehyde dehydrogenase-phosphopantetheinyl transferase</fullName>
        <ecNumber evidence="2">2.7.8.7</ecNumber>
    </recommendedName>
    <alternativeName>
        <fullName evidence="5">4'-phosphopantetheinyl transferase</fullName>
    </alternativeName>
    <alternativeName>
        <fullName evidence="6">Alpha-aminoadipic semialdehyde dehydrogenase-phosphopantetheinyl transferase</fullName>
    </alternativeName>
</protein>
<evidence type="ECO:0000256" key="8">
    <source>
        <dbReference type="ARBA" id="ARBA00048794"/>
    </source>
</evidence>
<dbReference type="Pfam" id="PF22624">
    <property type="entry name" value="AASDHPPT_N"/>
    <property type="match status" value="1"/>
</dbReference>
<keyword evidence="4 12" id="KW-0808">Transferase</keyword>
<reference evidence="12" key="1">
    <citation type="submission" date="2025-08" db="UniProtKB">
        <authorList>
            <consortium name="RefSeq"/>
        </authorList>
    </citation>
    <scope>IDENTIFICATION</scope>
    <source>
        <tissue evidence="12">Sperm</tissue>
    </source>
</reference>
<comment type="catalytic activity">
    <reaction evidence="7">
        <text>apo-[ACP] + CoA = holo-[ACP] + adenosine 3',5'-bisphosphate + H(+)</text>
        <dbReference type="Rhea" id="RHEA:12068"/>
        <dbReference type="Rhea" id="RHEA-COMP:9685"/>
        <dbReference type="Rhea" id="RHEA-COMP:9690"/>
        <dbReference type="ChEBI" id="CHEBI:15378"/>
        <dbReference type="ChEBI" id="CHEBI:29999"/>
        <dbReference type="ChEBI" id="CHEBI:57287"/>
        <dbReference type="ChEBI" id="CHEBI:58343"/>
        <dbReference type="ChEBI" id="CHEBI:64479"/>
        <dbReference type="EC" id="2.7.8.7"/>
    </reaction>
    <physiologicalReaction direction="left-to-right" evidence="7">
        <dbReference type="Rhea" id="RHEA:12069"/>
    </physiologicalReaction>
</comment>
<dbReference type="InterPro" id="IPR050559">
    <property type="entry name" value="P-Pant_transferase_sf"/>
</dbReference>
<dbReference type="KEGG" id="pmrn:116943561"/>
<name>A0AAJ7T6Y3_PETMA</name>
<evidence type="ECO:0000256" key="7">
    <source>
        <dbReference type="ARBA" id="ARBA00048641"/>
    </source>
</evidence>
<dbReference type="Gene3D" id="3.90.470.20">
    <property type="entry name" value="4'-phosphopantetheinyl transferase domain"/>
    <property type="match status" value="2"/>
</dbReference>
<dbReference type="GO" id="GO:0019878">
    <property type="term" value="P:lysine biosynthetic process via aminoadipic acid"/>
    <property type="evidence" value="ECO:0007669"/>
    <property type="project" value="TreeGrafter"/>
</dbReference>
<dbReference type="AlphaFoldDB" id="A0AAJ7T6Y3"/>
<proteinExistence type="inferred from homology"/>
<dbReference type="GeneID" id="116943561"/>
<dbReference type="Pfam" id="PF01648">
    <property type="entry name" value="ACPS"/>
    <property type="match status" value="1"/>
</dbReference>
<dbReference type="PANTHER" id="PTHR12215">
    <property type="entry name" value="PHOSPHOPANTETHEINE TRANSFERASE"/>
    <property type="match status" value="1"/>
</dbReference>
<evidence type="ECO:0000313" key="11">
    <source>
        <dbReference type="Proteomes" id="UP001318040"/>
    </source>
</evidence>
<dbReference type="InterPro" id="IPR037143">
    <property type="entry name" value="4-PPantetheinyl_Trfase_dom_sf"/>
</dbReference>
<comment type="similarity">
    <text evidence="1">Belongs to the P-Pant transferase superfamily. AcpS family.</text>
</comment>
<evidence type="ECO:0000259" key="10">
    <source>
        <dbReference type="Pfam" id="PF22624"/>
    </source>
</evidence>
<feature type="domain" description="4'-phosphopantetheinyl transferase N-terminal" evidence="10">
    <location>
        <begin position="29"/>
        <end position="139"/>
    </location>
</feature>
<evidence type="ECO:0000256" key="6">
    <source>
        <dbReference type="ARBA" id="ARBA00033443"/>
    </source>
</evidence>
<dbReference type="PANTHER" id="PTHR12215:SF10">
    <property type="entry name" value="L-AMINOADIPATE-SEMIALDEHYDE DEHYDROGENASE-PHOSPHOPANTETHEINYL TRANSFERASE"/>
    <property type="match status" value="1"/>
</dbReference>
<organism evidence="11 12">
    <name type="scientific">Petromyzon marinus</name>
    <name type="common">Sea lamprey</name>
    <dbReference type="NCBI Taxonomy" id="7757"/>
    <lineage>
        <taxon>Eukaryota</taxon>
        <taxon>Metazoa</taxon>
        <taxon>Chordata</taxon>
        <taxon>Craniata</taxon>
        <taxon>Vertebrata</taxon>
        <taxon>Cyclostomata</taxon>
        <taxon>Hyperoartia</taxon>
        <taxon>Petromyzontiformes</taxon>
        <taxon>Petromyzontidae</taxon>
        <taxon>Petromyzon</taxon>
    </lineage>
</organism>
<dbReference type="EC" id="2.7.8.7" evidence="2"/>
<evidence type="ECO:0000256" key="1">
    <source>
        <dbReference type="ARBA" id="ARBA00006195"/>
    </source>
</evidence>
<evidence type="ECO:0000259" key="9">
    <source>
        <dbReference type="Pfam" id="PF01648"/>
    </source>
</evidence>
<dbReference type="Proteomes" id="UP001318040">
    <property type="component" value="Chromosome 18"/>
</dbReference>
<dbReference type="GO" id="GO:0000287">
    <property type="term" value="F:magnesium ion binding"/>
    <property type="evidence" value="ECO:0007669"/>
    <property type="project" value="InterPro"/>
</dbReference>
<evidence type="ECO:0000256" key="4">
    <source>
        <dbReference type="ARBA" id="ARBA00022679"/>
    </source>
</evidence>
<sequence>MPSPSKHAGTIKRVMCGVGGVRWAFRTANWQPTRSDWLLATRCIQAEERQRVSEFVFVEDAKAAMAGRLLLRKAIVEVLGLPWERVHLGRTAQGKPVLLTSDPHPVFDSENVTERGLDSVESLGFNVSHQGDFTVLAAELGHTIGVDIMKHQLRGRQTTEEFFRLMSRQFTPLEWRTIRSGGSDWEKLGLFYRHWCLKESYVKGVGVGLGLNLQRIEFRLGSPRVDMSAVTQDTRLFVDGAEDTGWLFQETMLDESHFVAVAVDRHSAVCQTSKGHRRSDESPCVRPFVSLTFQDLMSTAAPLSLEEPEFWENFQAKNLKMFDT</sequence>
<dbReference type="CTD" id="60496"/>
<feature type="domain" description="4'-phosphopantetheinyl transferase" evidence="9">
    <location>
        <begin position="144"/>
        <end position="226"/>
    </location>
</feature>
<evidence type="ECO:0000256" key="5">
    <source>
        <dbReference type="ARBA" id="ARBA00030484"/>
    </source>
</evidence>
<evidence type="ECO:0000313" key="12">
    <source>
        <dbReference type="RefSeq" id="XP_032812382.1"/>
    </source>
</evidence>
<dbReference type="FunFam" id="3.90.470.20:FF:000003">
    <property type="entry name" value="L-aminoadipate-semialdehyde dehydrogenase-phosphopantetheinyl transferase"/>
    <property type="match status" value="1"/>
</dbReference>
<keyword evidence="11" id="KW-1185">Reference proteome</keyword>
<accession>A0AAJ7T6Y3</accession>
<dbReference type="InterPro" id="IPR055066">
    <property type="entry name" value="AASDHPPT_N"/>
</dbReference>
<dbReference type="RefSeq" id="XP_032812382.1">
    <property type="nucleotide sequence ID" value="XM_032956491.1"/>
</dbReference>